<feature type="transmembrane region" description="Helical" evidence="1">
    <location>
        <begin position="48"/>
        <end position="69"/>
    </location>
</feature>
<accession>A0A0B7NJ21</accession>
<dbReference type="GO" id="GO:0006673">
    <property type="term" value="P:inositol phosphoceramide metabolic process"/>
    <property type="evidence" value="ECO:0007669"/>
    <property type="project" value="InterPro"/>
</dbReference>
<dbReference type="STRING" id="35722.A0A0B7NJ21"/>
<feature type="transmembrane region" description="Helical" evidence="1">
    <location>
        <begin position="132"/>
        <end position="155"/>
    </location>
</feature>
<evidence type="ECO:0008006" key="4">
    <source>
        <dbReference type="Google" id="ProtNLM"/>
    </source>
</evidence>
<keyword evidence="1" id="KW-0812">Transmembrane</keyword>
<name>A0A0B7NJ21_9FUNG</name>
<dbReference type="EMBL" id="LN732480">
    <property type="protein sequence ID" value="CEP15499.1"/>
    <property type="molecule type" value="Genomic_DNA"/>
</dbReference>
<organism evidence="2 3">
    <name type="scientific">Parasitella parasitica</name>
    <dbReference type="NCBI Taxonomy" id="35722"/>
    <lineage>
        <taxon>Eukaryota</taxon>
        <taxon>Fungi</taxon>
        <taxon>Fungi incertae sedis</taxon>
        <taxon>Mucoromycota</taxon>
        <taxon>Mucoromycotina</taxon>
        <taxon>Mucoromycetes</taxon>
        <taxon>Mucorales</taxon>
        <taxon>Mucorineae</taxon>
        <taxon>Mucoraceae</taxon>
        <taxon>Parasitella</taxon>
    </lineage>
</organism>
<dbReference type="GO" id="GO:0070916">
    <property type="term" value="C:inositol phosphoceramide synthase complex"/>
    <property type="evidence" value="ECO:0007669"/>
    <property type="project" value="TreeGrafter"/>
</dbReference>
<dbReference type="GO" id="GO:0070917">
    <property type="term" value="F:inositol phosphoceramide synthase regulator activity"/>
    <property type="evidence" value="ECO:0007669"/>
    <property type="project" value="InterPro"/>
</dbReference>
<gene>
    <name evidence="2" type="primary">PARPA_09729.1 scaffold 38623</name>
</gene>
<dbReference type="Proteomes" id="UP000054107">
    <property type="component" value="Unassembled WGS sequence"/>
</dbReference>
<reference evidence="2 3" key="1">
    <citation type="submission" date="2014-09" db="EMBL/GenBank/DDBJ databases">
        <authorList>
            <person name="Ellenberger Sabrina"/>
        </authorList>
    </citation>
    <scope>NUCLEOTIDE SEQUENCE [LARGE SCALE GENOMIC DNA]</scope>
    <source>
        <strain evidence="2 3">CBS 412.66</strain>
    </source>
</reference>
<feature type="transmembrane region" description="Helical" evidence="1">
    <location>
        <begin position="7"/>
        <end position="28"/>
    </location>
</feature>
<evidence type="ECO:0000256" key="1">
    <source>
        <dbReference type="SAM" id="Phobius"/>
    </source>
</evidence>
<dbReference type="InterPro" id="IPR013862">
    <property type="entry name" value="Kei1"/>
</dbReference>
<dbReference type="AlphaFoldDB" id="A0A0B7NJ21"/>
<dbReference type="GO" id="GO:0000139">
    <property type="term" value="C:Golgi membrane"/>
    <property type="evidence" value="ECO:0007669"/>
    <property type="project" value="TreeGrafter"/>
</dbReference>
<dbReference type="OrthoDB" id="3338076at2759"/>
<evidence type="ECO:0000313" key="2">
    <source>
        <dbReference type="EMBL" id="CEP15499.1"/>
    </source>
</evidence>
<evidence type="ECO:0000313" key="3">
    <source>
        <dbReference type="Proteomes" id="UP000054107"/>
    </source>
</evidence>
<proteinExistence type="predicted"/>
<dbReference type="PANTHER" id="PTHR28077">
    <property type="entry name" value="INOSITOL PHOSPHORYLCERAMIDE SYNTHASE REGULATORY SUBUNIT KEI1"/>
    <property type="match status" value="1"/>
</dbReference>
<feature type="transmembrane region" description="Helical" evidence="1">
    <location>
        <begin position="81"/>
        <end position="104"/>
    </location>
</feature>
<dbReference type="Pfam" id="PF08552">
    <property type="entry name" value="Kei1"/>
    <property type="match status" value="1"/>
</dbReference>
<keyword evidence="1" id="KW-1133">Transmembrane helix</keyword>
<sequence length="191" mass="22055">MPFSKGRLCCGFVPIKTGVLLITIFGILNKLSGFYGILSFDFSDFFATLIYIYSLVAIVIFSYGLYGLYTDNIRILRWYTMIFWLDCLVSLITTVWFAVTWFVYTDHSLPELADDPEKLAEHDRVFRMESQVSIAILVVLRLVHFYFAFIVTRYYKALNRINYSKVSTENIDLEDTISSRNAEPAAKPAQD</sequence>
<keyword evidence="3" id="KW-1185">Reference proteome</keyword>
<keyword evidence="1" id="KW-0472">Membrane</keyword>
<dbReference type="PANTHER" id="PTHR28077:SF1">
    <property type="entry name" value="INOSITOL PHOSPHORYLCERAMIDE SYNTHASE REGULATORY SUBUNIT KEI1"/>
    <property type="match status" value="1"/>
</dbReference>
<protein>
    <recommendedName>
        <fullName evidence="4">MARVEL domain-containing protein</fullName>
    </recommendedName>
</protein>